<feature type="non-terminal residue" evidence="1">
    <location>
        <position position="1"/>
    </location>
</feature>
<name>A0ACB8TPA8_9APHY</name>
<evidence type="ECO:0000313" key="1">
    <source>
        <dbReference type="EMBL" id="KAI0083893.1"/>
    </source>
</evidence>
<gene>
    <name evidence="1" type="ORF">BDY19DRAFT_899460</name>
</gene>
<comment type="caution">
    <text evidence="1">The sequence shown here is derived from an EMBL/GenBank/DDBJ whole genome shotgun (WGS) entry which is preliminary data.</text>
</comment>
<organism evidence="1 2">
    <name type="scientific">Irpex rosettiformis</name>
    <dbReference type="NCBI Taxonomy" id="378272"/>
    <lineage>
        <taxon>Eukaryota</taxon>
        <taxon>Fungi</taxon>
        <taxon>Dikarya</taxon>
        <taxon>Basidiomycota</taxon>
        <taxon>Agaricomycotina</taxon>
        <taxon>Agaricomycetes</taxon>
        <taxon>Polyporales</taxon>
        <taxon>Irpicaceae</taxon>
        <taxon>Irpex</taxon>
    </lineage>
</organism>
<sequence>DLDINEDFAKELAEGMAALMREIAAEAGDKPDEKISVGPDGKASQEELEREAQFRKAWENMLVEGMNGALDTEDFGVSGKGKAPAKLGEGQKAEVPEDSFQASIKKAMEKLKESDTTLQVRHTDAGSGGDPLDALLAQLGDGGEETEEQIQGLLESMMAQLMSKDVLYEPLKELHEKFPKYLEDNATKLSEEDKTRYASQSKIVAEVITIYEDPKYTPDDQEKGIKIVTLMNAMQTLGSPPSEIMGPLPPGMELGTDGMPKLPENCVIA</sequence>
<keyword evidence="2" id="KW-1185">Reference proteome</keyword>
<accession>A0ACB8TPA8</accession>
<protein>
    <submittedName>
        <fullName evidence="1">Pex19 protein</fullName>
    </submittedName>
</protein>
<dbReference type="EMBL" id="MU274951">
    <property type="protein sequence ID" value="KAI0083893.1"/>
    <property type="molecule type" value="Genomic_DNA"/>
</dbReference>
<dbReference type="Proteomes" id="UP001055072">
    <property type="component" value="Unassembled WGS sequence"/>
</dbReference>
<evidence type="ECO:0000313" key="2">
    <source>
        <dbReference type="Proteomes" id="UP001055072"/>
    </source>
</evidence>
<reference evidence="1" key="1">
    <citation type="journal article" date="2021" name="Environ. Microbiol.">
        <title>Gene family expansions and transcriptome signatures uncover fungal adaptations to wood decay.</title>
        <authorList>
            <person name="Hage H."/>
            <person name="Miyauchi S."/>
            <person name="Viragh M."/>
            <person name="Drula E."/>
            <person name="Min B."/>
            <person name="Chaduli D."/>
            <person name="Navarro D."/>
            <person name="Favel A."/>
            <person name="Norest M."/>
            <person name="Lesage-Meessen L."/>
            <person name="Balint B."/>
            <person name="Merenyi Z."/>
            <person name="de Eugenio L."/>
            <person name="Morin E."/>
            <person name="Martinez A.T."/>
            <person name="Baldrian P."/>
            <person name="Stursova M."/>
            <person name="Martinez M.J."/>
            <person name="Novotny C."/>
            <person name="Magnuson J.K."/>
            <person name="Spatafora J.W."/>
            <person name="Maurice S."/>
            <person name="Pangilinan J."/>
            <person name="Andreopoulos W."/>
            <person name="LaButti K."/>
            <person name="Hundley H."/>
            <person name="Na H."/>
            <person name="Kuo A."/>
            <person name="Barry K."/>
            <person name="Lipzen A."/>
            <person name="Henrissat B."/>
            <person name="Riley R."/>
            <person name="Ahrendt S."/>
            <person name="Nagy L.G."/>
            <person name="Grigoriev I.V."/>
            <person name="Martin F."/>
            <person name="Rosso M.N."/>
        </authorList>
    </citation>
    <scope>NUCLEOTIDE SEQUENCE</scope>
    <source>
        <strain evidence="1">CBS 384.51</strain>
    </source>
</reference>
<proteinExistence type="predicted"/>